<evidence type="ECO:0000313" key="8">
    <source>
        <dbReference type="Proteomes" id="UP001167160"/>
    </source>
</evidence>
<evidence type="ECO:0000256" key="6">
    <source>
        <dbReference type="SAM" id="Phobius"/>
    </source>
</evidence>
<feature type="transmembrane region" description="Helical" evidence="6">
    <location>
        <begin position="40"/>
        <end position="66"/>
    </location>
</feature>
<gene>
    <name evidence="7" type="ORF">M1E25_04340</name>
</gene>
<organism evidence="7 8">
    <name type="scientific">Streptomyces meridianus</name>
    <dbReference type="NCBI Taxonomy" id="2938945"/>
    <lineage>
        <taxon>Bacteria</taxon>
        <taxon>Bacillati</taxon>
        <taxon>Actinomycetota</taxon>
        <taxon>Actinomycetes</taxon>
        <taxon>Kitasatosporales</taxon>
        <taxon>Streptomycetaceae</taxon>
        <taxon>Streptomyces</taxon>
    </lineage>
</organism>
<evidence type="ECO:0000313" key="7">
    <source>
        <dbReference type="EMBL" id="MCM2576591.1"/>
    </source>
</evidence>
<evidence type="ECO:0000256" key="5">
    <source>
        <dbReference type="ARBA" id="ARBA00023136"/>
    </source>
</evidence>
<feature type="transmembrane region" description="Helical" evidence="6">
    <location>
        <begin position="6"/>
        <end position="28"/>
    </location>
</feature>
<comment type="subcellular location">
    <subcellularLocation>
        <location evidence="1">Cell membrane</location>
        <topology evidence="1">Multi-pass membrane protein</topology>
    </subcellularLocation>
</comment>
<dbReference type="PANTHER" id="PTHR30086">
    <property type="entry name" value="ARGININE EXPORTER PROTEIN ARGO"/>
    <property type="match status" value="1"/>
</dbReference>
<dbReference type="RefSeq" id="WP_251409801.1">
    <property type="nucleotide sequence ID" value="NZ_JAMQGM010000009.1"/>
</dbReference>
<dbReference type="PANTHER" id="PTHR30086:SF20">
    <property type="entry name" value="ARGININE EXPORTER PROTEIN ARGO-RELATED"/>
    <property type="match status" value="1"/>
</dbReference>
<keyword evidence="4 6" id="KW-1133">Transmembrane helix</keyword>
<name>A0ABT0X221_9ACTN</name>
<dbReference type="Proteomes" id="UP001167160">
    <property type="component" value="Unassembled WGS sequence"/>
</dbReference>
<sequence length="211" mass="22309">MAHHHAVAAFLTAILPLVATPGASLALLMRQVTERGRGRALPVVLGTATGLYVHAVLAAAGLSALVMHSDQAFRSVRLGGAVFLIGLGVWTWCSAGRRPPETLSRSRVRRRLPGFTGSAYAQALAANVLNPKAASVYLTLVPQFVAPERALTGQILVLATAHAVLMTLWLLFWSLLAGRAARALRTPRVKDCLTRVTALVLLGLGLRSAVA</sequence>
<keyword evidence="2" id="KW-1003">Cell membrane</keyword>
<evidence type="ECO:0000256" key="4">
    <source>
        <dbReference type="ARBA" id="ARBA00022989"/>
    </source>
</evidence>
<evidence type="ECO:0000256" key="2">
    <source>
        <dbReference type="ARBA" id="ARBA00022475"/>
    </source>
</evidence>
<dbReference type="Pfam" id="PF01810">
    <property type="entry name" value="LysE"/>
    <property type="match status" value="1"/>
</dbReference>
<accession>A0ABT0X221</accession>
<keyword evidence="3 6" id="KW-0812">Transmembrane</keyword>
<feature type="transmembrane region" description="Helical" evidence="6">
    <location>
        <begin position="150"/>
        <end position="172"/>
    </location>
</feature>
<proteinExistence type="predicted"/>
<dbReference type="PIRSF" id="PIRSF006324">
    <property type="entry name" value="LeuE"/>
    <property type="match status" value="1"/>
</dbReference>
<evidence type="ECO:0000256" key="3">
    <source>
        <dbReference type="ARBA" id="ARBA00022692"/>
    </source>
</evidence>
<dbReference type="InterPro" id="IPR001123">
    <property type="entry name" value="LeuE-type"/>
</dbReference>
<reference evidence="7" key="1">
    <citation type="journal article" date="2023" name="Int. J. Syst. Evol. Microbiol.">
        <title>Streptomyces meridianus sp. nov. isolated from brackish water of the Tagus estuary in Alcochete, Portugal.</title>
        <authorList>
            <person name="Santos J.D.N."/>
            <person name="Klimek D."/>
            <person name="Calusinska M."/>
            <person name="Lobo Da Cunha A."/>
            <person name="Catita J."/>
            <person name="Goncalves H."/>
            <person name="Gonzalez I."/>
            <person name="Reyes F."/>
            <person name="Lage O.M."/>
        </authorList>
    </citation>
    <scope>NUCLEOTIDE SEQUENCE</scope>
    <source>
        <strain evidence="7">MTZ3.1</strain>
    </source>
</reference>
<feature type="transmembrane region" description="Helical" evidence="6">
    <location>
        <begin position="72"/>
        <end position="92"/>
    </location>
</feature>
<keyword evidence="8" id="KW-1185">Reference proteome</keyword>
<comment type="caution">
    <text evidence="7">The sequence shown here is derived from an EMBL/GenBank/DDBJ whole genome shotgun (WGS) entry which is preliminary data.</text>
</comment>
<evidence type="ECO:0000256" key="1">
    <source>
        <dbReference type="ARBA" id="ARBA00004651"/>
    </source>
</evidence>
<protein>
    <submittedName>
        <fullName evidence="7">LysE family translocator</fullName>
    </submittedName>
</protein>
<keyword evidence="5 6" id="KW-0472">Membrane</keyword>
<dbReference type="EMBL" id="JAMQGM010000009">
    <property type="protein sequence ID" value="MCM2576591.1"/>
    <property type="molecule type" value="Genomic_DNA"/>
</dbReference>